<comment type="caution">
    <text evidence="2">The sequence shown here is derived from an EMBL/GenBank/DDBJ whole genome shotgun (WGS) entry which is preliminary data.</text>
</comment>
<evidence type="ECO:0008006" key="4">
    <source>
        <dbReference type="Google" id="ProtNLM"/>
    </source>
</evidence>
<proteinExistence type="predicted"/>
<keyword evidence="3" id="KW-1185">Reference proteome</keyword>
<sequence length="112" mass="11654">MATGKNQDNDNSNKGFASMDEDKQRQIASKGGKAAHEKGAAHEFDSEEAREAGKKGGQSSSSSAAKTSGNTANTSTSGKSKKDDDDDSPSHTRGGTSKQHSDAGKQSHKNDK</sequence>
<dbReference type="InterPro" id="IPR019626">
    <property type="entry name" value="Stress-induced_KGG_rpt"/>
</dbReference>
<feature type="compositionally biased region" description="Polar residues" evidence="1">
    <location>
        <begin position="1"/>
        <end position="15"/>
    </location>
</feature>
<reference evidence="2 3" key="1">
    <citation type="submission" date="2018-04" db="EMBL/GenBank/DDBJ databases">
        <title>Active sludge and wastewater microbial communities from Klosterneuburg, Austria.</title>
        <authorList>
            <person name="Wagner M."/>
        </authorList>
    </citation>
    <scope>NUCLEOTIDE SEQUENCE [LARGE SCALE GENOMIC DNA]</scope>
    <source>
        <strain evidence="2 3">Nm 57</strain>
    </source>
</reference>
<dbReference type="RefSeq" id="WP_011634385.1">
    <property type="nucleotide sequence ID" value="NZ_QICQ01000020.1"/>
</dbReference>
<organism evidence="2 3">
    <name type="scientific">Nitrosomonas eutropha</name>
    <dbReference type="NCBI Taxonomy" id="916"/>
    <lineage>
        <taxon>Bacteria</taxon>
        <taxon>Pseudomonadati</taxon>
        <taxon>Pseudomonadota</taxon>
        <taxon>Betaproteobacteria</taxon>
        <taxon>Nitrosomonadales</taxon>
        <taxon>Nitrosomonadaceae</taxon>
        <taxon>Nitrosomonas</taxon>
    </lineage>
</organism>
<evidence type="ECO:0000256" key="1">
    <source>
        <dbReference type="SAM" id="MobiDB-lite"/>
    </source>
</evidence>
<dbReference type="Proteomes" id="UP000247780">
    <property type="component" value="Unassembled WGS sequence"/>
</dbReference>
<gene>
    <name evidence="2" type="ORF">C8R14_1205</name>
</gene>
<accession>A0ABX5M5Q3</accession>
<feature type="compositionally biased region" description="Basic and acidic residues" evidence="1">
    <location>
        <begin position="99"/>
        <end position="112"/>
    </location>
</feature>
<evidence type="ECO:0000313" key="2">
    <source>
        <dbReference type="EMBL" id="PXV79794.1"/>
    </source>
</evidence>
<dbReference type="EMBL" id="QICQ01000020">
    <property type="protein sequence ID" value="PXV79794.1"/>
    <property type="molecule type" value="Genomic_DNA"/>
</dbReference>
<protein>
    <recommendedName>
        <fullName evidence="4">Stress-induced acidophilic repeat motif-containing protein</fullName>
    </recommendedName>
</protein>
<feature type="compositionally biased region" description="Low complexity" evidence="1">
    <location>
        <begin position="57"/>
        <end position="78"/>
    </location>
</feature>
<feature type="compositionally biased region" description="Basic and acidic residues" evidence="1">
    <location>
        <begin position="34"/>
        <end position="54"/>
    </location>
</feature>
<dbReference type="Pfam" id="PF10685">
    <property type="entry name" value="KGG"/>
    <property type="match status" value="2"/>
</dbReference>
<name>A0ABX5M5Q3_9PROT</name>
<feature type="region of interest" description="Disordered" evidence="1">
    <location>
        <begin position="1"/>
        <end position="112"/>
    </location>
</feature>
<evidence type="ECO:0000313" key="3">
    <source>
        <dbReference type="Proteomes" id="UP000247780"/>
    </source>
</evidence>